<gene>
    <name evidence="6" type="ORF">BTA35_0203540</name>
</gene>
<organism evidence="6 7">
    <name type="scientific">Oceanospirillum linum</name>
    <dbReference type="NCBI Taxonomy" id="966"/>
    <lineage>
        <taxon>Bacteria</taxon>
        <taxon>Pseudomonadati</taxon>
        <taxon>Pseudomonadota</taxon>
        <taxon>Gammaproteobacteria</taxon>
        <taxon>Oceanospirillales</taxon>
        <taxon>Oceanospirillaceae</taxon>
        <taxon>Oceanospirillum</taxon>
    </lineage>
</organism>
<evidence type="ECO:0000313" key="7">
    <source>
        <dbReference type="Proteomes" id="UP000190064"/>
    </source>
</evidence>
<dbReference type="SUPFAM" id="SSF55785">
    <property type="entry name" value="PYP-like sensor domain (PAS domain)"/>
    <property type="match status" value="1"/>
</dbReference>
<evidence type="ECO:0000256" key="3">
    <source>
        <dbReference type="ARBA" id="ARBA00022553"/>
    </source>
</evidence>
<evidence type="ECO:0000256" key="2">
    <source>
        <dbReference type="ARBA" id="ARBA00012438"/>
    </source>
</evidence>
<dbReference type="STRING" id="966.BTA35_0203540"/>
<dbReference type="CDD" id="cd00130">
    <property type="entry name" value="PAS"/>
    <property type="match status" value="1"/>
</dbReference>
<name>A0A1T1HFC4_OCELI</name>
<evidence type="ECO:0000256" key="1">
    <source>
        <dbReference type="ARBA" id="ARBA00000085"/>
    </source>
</evidence>
<keyword evidence="4" id="KW-0175">Coiled coil</keyword>
<dbReference type="Pfam" id="PF00512">
    <property type="entry name" value="HisKA"/>
    <property type="match status" value="1"/>
</dbReference>
<keyword evidence="7" id="KW-1185">Reference proteome</keyword>
<dbReference type="CDD" id="cd00075">
    <property type="entry name" value="HATPase"/>
    <property type="match status" value="1"/>
</dbReference>
<dbReference type="GO" id="GO:0000155">
    <property type="term" value="F:phosphorelay sensor kinase activity"/>
    <property type="evidence" value="ECO:0007669"/>
    <property type="project" value="InterPro"/>
</dbReference>
<proteinExistence type="predicted"/>
<dbReference type="AlphaFoldDB" id="A0A1T1HFC4"/>
<dbReference type="SUPFAM" id="SSF55874">
    <property type="entry name" value="ATPase domain of HSP90 chaperone/DNA topoisomerase II/histidine kinase"/>
    <property type="match status" value="1"/>
</dbReference>
<dbReference type="SUPFAM" id="SSF47384">
    <property type="entry name" value="Homodimeric domain of signal transducing histidine kinase"/>
    <property type="match status" value="1"/>
</dbReference>
<dbReference type="EMBL" id="MTSD02000001">
    <property type="protein sequence ID" value="OOV88578.1"/>
    <property type="molecule type" value="Genomic_DNA"/>
</dbReference>
<comment type="catalytic activity">
    <reaction evidence="1">
        <text>ATP + protein L-histidine = ADP + protein N-phospho-L-histidine.</text>
        <dbReference type="EC" id="2.7.13.3"/>
    </reaction>
</comment>
<dbReference type="SMART" id="SM00091">
    <property type="entry name" value="PAS"/>
    <property type="match status" value="1"/>
</dbReference>
<dbReference type="EC" id="2.7.13.3" evidence="2"/>
<reference evidence="6" key="1">
    <citation type="submission" date="2017-02" db="EMBL/GenBank/DDBJ databases">
        <title>Draft Genome Sequence of the Salt Water Bacterium Oceanospirillum linum ATCC 11336.</title>
        <authorList>
            <person name="Trachtenberg A.M."/>
            <person name="Carney J.G."/>
            <person name="Linnane J.D."/>
            <person name="Rheaume B.A."/>
            <person name="Pitts N.L."/>
            <person name="Mykles D.L."/>
            <person name="Maclea K.S."/>
        </authorList>
    </citation>
    <scope>NUCLEOTIDE SEQUENCE [LARGE SCALE GENOMIC DNA]</scope>
    <source>
        <strain evidence="6">ATCC 11336</strain>
    </source>
</reference>
<evidence type="ECO:0000256" key="4">
    <source>
        <dbReference type="SAM" id="Coils"/>
    </source>
</evidence>
<dbReference type="InterPro" id="IPR004358">
    <property type="entry name" value="Sig_transdc_His_kin-like_C"/>
</dbReference>
<dbReference type="Gene3D" id="3.30.565.10">
    <property type="entry name" value="Histidine kinase-like ATPase, C-terminal domain"/>
    <property type="match status" value="1"/>
</dbReference>
<dbReference type="RefSeq" id="WP_077243016.1">
    <property type="nucleotide sequence ID" value="NZ_FXTS01000001.1"/>
</dbReference>
<protein>
    <recommendedName>
        <fullName evidence="2">histidine kinase</fullName>
        <ecNumber evidence="2">2.7.13.3</ecNumber>
    </recommendedName>
</protein>
<feature type="coiled-coil region" evidence="4">
    <location>
        <begin position="19"/>
        <end position="60"/>
    </location>
</feature>
<dbReference type="InterPro" id="IPR000014">
    <property type="entry name" value="PAS"/>
</dbReference>
<dbReference type="PANTHER" id="PTHR43065:SF29">
    <property type="entry name" value="SENSOR PROTEIN KINASE FLES"/>
    <property type="match status" value="1"/>
</dbReference>
<dbReference type="InterPro" id="IPR036097">
    <property type="entry name" value="HisK_dim/P_sf"/>
</dbReference>
<dbReference type="CDD" id="cd00082">
    <property type="entry name" value="HisKA"/>
    <property type="match status" value="1"/>
</dbReference>
<dbReference type="SMART" id="SM00387">
    <property type="entry name" value="HATPase_c"/>
    <property type="match status" value="1"/>
</dbReference>
<dbReference type="InterPro" id="IPR003661">
    <property type="entry name" value="HisK_dim/P_dom"/>
</dbReference>
<dbReference type="SMART" id="SM00388">
    <property type="entry name" value="HisKA"/>
    <property type="match status" value="1"/>
</dbReference>
<feature type="domain" description="Histidine kinase" evidence="5">
    <location>
        <begin position="172"/>
        <end position="377"/>
    </location>
</feature>
<comment type="caution">
    <text evidence="6">The sequence shown here is derived from an EMBL/GenBank/DDBJ whole genome shotgun (WGS) entry which is preliminary data.</text>
</comment>
<dbReference type="Proteomes" id="UP000190064">
    <property type="component" value="Unassembled WGS sequence"/>
</dbReference>
<evidence type="ECO:0000313" key="6">
    <source>
        <dbReference type="EMBL" id="OOV88578.1"/>
    </source>
</evidence>
<dbReference type="PROSITE" id="PS50109">
    <property type="entry name" value="HIS_KIN"/>
    <property type="match status" value="1"/>
</dbReference>
<dbReference type="Gene3D" id="3.30.450.20">
    <property type="entry name" value="PAS domain"/>
    <property type="match status" value="1"/>
</dbReference>
<dbReference type="Gene3D" id="1.10.287.130">
    <property type="match status" value="1"/>
</dbReference>
<dbReference type="PRINTS" id="PR00344">
    <property type="entry name" value="BCTRLSENSOR"/>
</dbReference>
<dbReference type="PANTHER" id="PTHR43065">
    <property type="entry name" value="SENSOR HISTIDINE KINASE"/>
    <property type="match status" value="1"/>
</dbReference>
<sequence length="378" mass="40717">MSASAQELQAAFLEFSALSEQLTTSYDQLQTKIVSLTSELEDVKRQRSEELTKKQQVAEKLEHLLFLLPVGVVVIDGSGRVASANPSARDLLSGELVGDNWVDVIERCFSPRQDDGYEISLKDGRLVSISTRSLEKEPGQMIVINDMTETRRLQEQVSRGERLTEMGRMVASLAHQIRTPLSAAMLYAGHLQSGSLPEDKREKFSAKLVDRLQNLEQQIGDMLQFARGGSTVAEPFSVESLVNSVRSETESIKMATGVDVQVASDVDADLLGHLDSLSGAILNLVNNAVQAGAGKIVVSLSLATVNTLSVDVKDDGPGIPQEQLDKVLEPFFTTKSQGTGLGLSIVQSVVNAHKGQLSVDSPLGGGCCFVISLPVLGR</sequence>
<dbReference type="InterPro" id="IPR036890">
    <property type="entry name" value="HATPase_C_sf"/>
</dbReference>
<accession>A0A1T1HFC4</accession>
<dbReference type="InterPro" id="IPR005467">
    <property type="entry name" value="His_kinase_dom"/>
</dbReference>
<dbReference type="InterPro" id="IPR003594">
    <property type="entry name" value="HATPase_dom"/>
</dbReference>
<dbReference type="Pfam" id="PF02518">
    <property type="entry name" value="HATPase_c"/>
    <property type="match status" value="1"/>
</dbReference>
<evidence type="ECO:0000259" key="5">
    <source>
        <dbReference type="PROSITE" id="PS50109"/>
    </source>
</evidence>
<dbReference type="InterPro" id="IPR035965">
    <property type="entry name" value="PAS-like_dom_sf"/>
</dbReference>
<keyword evidence="3" id="KW-0597">Phosphoprotein</keyword>